<keyword evidence="1 5" id="KW-0489">Methyltransferase</keyword>
<protein>
    <submittedName>
        <fullName evidence="5">Class I SAM-dependent methyltransferase</fullName>
        <ecNumber evidence="5">2.1.1.-</ecNumber>
    </submittedName>
</protein>
<evidence type="ECO:0000256" key="3">
    <source>
        <dbReference type="ARBA" id="ARBA00022691"/>
    </source>
</evidence>
<dbReference type="RefSeq" id="WP_210801444.1">
    <property type="nucleotide sequence ID" value="NZ_JAGQDE010000005.1"/>
</dbReference>
<gene>
    <name evidence="5" type="ORF">KAK06_08170</name>
</gene>
<sequence>MHALLNTLRQMPLPTEAARVFHGRGGLFPGCEAWTLDWYDPVWLLTSFAPASDPDLAAIGEALAARWRELAPGQPLNWVFQQRDEMRADNRLMAGGVPDNHVVLLDGARLQVHLLRGQNHGLFLDMAEGHRWVREWAAAHPGARVLNLFAYTGAFSVAALRGGAARVDNYDMARGALAIAKRNHLLNGLDAGAAFLPHDIFNSWGRITRHGPYDLVVMDPPSHQKGSFVAEKDWARLLRRLPELLSPGGEALLCLNSPKLGEEVLRQTLAEAAPTMEVVARLPNPAAFADVDPRRALKVLQVRRAAA</sequence>
<dbReference type="Gene3D" id="3.40.50.150">
    <property type="entry name" value="Vaccinia Virus protein VP39"/>
    <property type="match status" value="1"/>
</dbReference>
<dbReference type="CDD" id="cd02440">
    <property type="entry name" value="AdoMet_MTases"/>
    <property type="match status" value="1"/>
</dbReference>
<dbReference type="GO" id="GO:0008168">
    <property type="term" value="F:methyltransferase activity"/>
    <property type="evidence" value="ECO:0007669"/>
    <property type="project" value="UniProtKB-KW"/>
</dbReference>
<dbReference type="AlphaFoldDB" id="A0A941BJJ3"/>
<organism evidence="5 6">
    <name type="scientific">Ideonella aquatica</name>
    <dbReference type="NCBI Taxonomy" id="2824119"/>
    <lineage>
        <taxon>Bacteria</taxon>
        <taxon>Pseudomonadati</taxon>
        <taxon>Pseudomonadota</taxon>
        <taxon>Betaproteobacteria</taxon>
        <taxon>Burkholderiales</taxon>
        <taxon>Sphaerotilaceae</taxon>
        <taxon>Ideonella</taxon>
    </lineage>
</organism>
<dbReference type="Proteomes" id="UP000678374">
    <property type="component" value="Unassembled WGS sequence"/>
</dbReference>
<dbReference type="EMBL" id="JAGQDE010000005">
    <property type="protein sequence ID" value="MBQ0958933.1"/>
    <property type="molecule type" value="Genomic_DNA"/>
</dbReference>
<dbReference type="PANTHER" id="PTHR43042:SF3">
    <property type="entry name" value="RIBOSOMAL RNA LARGE SUBUNIT METHYLTRANSFERASE YWBD-RELATED"/>
    <property type="match status" value="1"/>
</dbReference>
<name>A0A941BJJ3_9BURK</name>
<accession>A0A941BJJ3</accession>
<evidence type="ECO:0000259" key="4">
    <source>
        <dbReference type="Pfam" id="PF10672"/>
    </source>
</evidence>
<reference evidence="5" key="1">
    <citation type="submission" date="2021-04" db="EMBL/GenBank/DDBJ databases">
        <title>The genome sequence of Ideonella sp. 4Y11.</title>
        <authorList>
            <person name="Liu Y."/>
        </authorList>
    </citation>
    <scope>NUCLEOTIDE SEQUENCE</scope>
    <source>
        <strain evidence="5">4Y11</strain>
    </source>
</reference>
<keyword evidence="6" id="KW-1185">Reference proteome</keyword>
<evidence type="ECO:0000313" key="6">
    <source>
        <dbReference type="Proteomes" id="UP000678374"/>
    </source>
</evidence>
<dbReference type="SUPFAM" id="SSF53335">
    <property type="entry name" value="S-adenosyl-L-methionine-dependent methyltransferases"/>
    <property type="match status" value="1"/>
</dbReference>
<evidence type="ECO:0000256" key="2">
    <source>
        <dbReference type="ARBA" id="ARBA00022679"/>
    </source>
</evidence>
<dbReference type="Pfam" id="PF10672">
    <property type="entry name" value="Methyltrans_SAM"/>
    <property type="match status" value="1"/>
</dbReference>
<proteinExistence type="predicted"/>
<dbReference type="InterPro" id="IPR029063">
    <property type="entry name" value="SAM-dependent_MTases_sf"/>
</dbReference>
<evidence type="ECO:0000313" key="5">
    <source>
        <dbReference type="EMBL" id="MBQ0958933.1"/>
    </source>
</evidence>
<feature type="domain" description="S-adenosylmethionine-dependent methyltransferase" evidence="4">
    <location>
        <begin position="19"/>
        <end position="303"/>
    </location>
</feature>
<evidence type="ECO:0000256" key="1">
    <source>
        <dbReference type="ARBA" id="ARBA00022603"/>
    </source>
</evidence>
<dbReference type="GO" id="GO:0032259">
    <property type="term" value="P:methylation"/>
    <property type="evidence" value="ECO:0007669"/>
    <property type="project" value="UniProtKB-KW"/>
</dbReference>
<dbReference type="PANTHER" id="PTHR43042">
    <property type="entry name" value="SAM-DEPENDENT METHYLTRANSFERASE"/>
    <property type="match status" value="1"/>
</dbReference>
<dbReference type="EC" id="2.1.1.-" evidence="5"/>
<comment type="caution">
    <text evidence="5">The sequence shown here is derived from an EMBL/GenBank/DDBJ whole genome shotgun (WGS) entry which is preliminary data.</text>
</comment>
<keyword evidence="2 5" id="KW-0808">Transferase</keyword>
<keyword evidence="3" id="KW-0949">S-adenosyl-L-methionine</keyword>
<dbReference type="InterPro" id="IPR019614">
    <property type="entry name" value="SAM-dep_methyl-trfase"/>
</dbReference>